<dbReference type="InterPro" id="IPR038770">
    <property type="entry name" value="Na+/solute_symporter_sf"/>
</dbReference>
<proteinExistence type="inferred from homology"/>
<feature type="transmembrane region" description="Helical" evidence="8">
    <location>
        <begin position="124"/>
        <end position="142"/>
    </location>
</feature>
<dbReference type="Proteomes" id="UP000740329">
    <property type="component" value="Unassembled WGS sequence"/>
</dbReference>
<evidence type="ECO:0000256" key="8">
    <source>
        <dbReference type="SAM" id="Phobius"/>
    </source>
</evidence>
<dbReference type="RefSeq" id="WP_209590948.1">
    <property type="nucleotide sequence ID" value="NZ_JAGGMV010000002.1"/>
</dbReference>
<evidence type="ECO:0000256" key="3">
    <source>
        <dbReference type="ARBA" id="ARBA00022448"/>
    </source>
</evidence>
<dbReference type="InterPro" id="IPR004776">
    <property type="entry name" value="Mem_transp_PIN-like"/>
</dbReference>
<feature type="transmembrane region" description="Helical" evidence="8">
    <location>
        <begin position="252"/>
        <end position="272"/>
    </location>
</feature>
<comment type="similarity">
    <text evidence="2">Belongs to the auxin efflux carrier (TC 2.A.69) family.</text>
</comment>
<organism evidence="9 10">
    <name type="scientific">Methanococcus voltae</name>
    <dbReference type="NCBI Taxonomy" id="2188"/>
    <lineage>
        <taxon>Archaea</taxon>
        <taxon>Methanobacteriati</taxon>
        <taxon>Methanobacteriota</taxon>
        <taxon>Methanomada group</taxon>
        <taxon>Methanococci</taxon>
        <taxon>Methanococcales</taxon>
        <taxon>Methanococcaceae</taxon>
        <taxon>Methanococcus</taxon>
    </lineage>
</organism>
<feature type="transmembrane region" description="Helical" evidence="8">
    <location>
        <begin position="163"/>
        <end position="183"/>
    </location>
</feature>
<feature type="transmembrane region" description="Helical" evidence="8">
    <location>
        <begin position="92"/>
        <end position="112"/>
    </location>
</feature>
<comment type="caution">
    <text evidence="9">The sequence shown here is derived from an EMBL/GenBank/DDBJ whole genome shotgun (WGS) entry which is preliminary data.</text>
</comment>
<dbReference type="Pfam" id="PF03547">
    <property type="entry name" value="Mem_trans"/>
    <property type="match status" value="1"/>
</dbReference>
<protein>
    <submittedName>
        <fullName evidence="9">Auxin efflux carrier (AEC)</fullName>
    </submittedName>
</protein>
<feature type="transmembrane region" description="Helical" evidence="8">
    <location>
        <begin position="6"/>
        <end position="23"/>
    </location>
</feature>
<keyword evidence="3" id="KW-0813">Transport</keyword>
<evidence type="ECO:0000256" key="1">
    <source>
        <dbReference type="ARBA" id="ARBA00004651"/>
    </source>
</evidence>
<gene>
    <name evidence="9" type="ORF">J3E07_000875</name>
</gene>
<evidence type="ECO:0000313" key="9">
    <source>
        <dbReference type="EMBL" id="MBP2201463.1"/>
    </source>
</evidence>
<dbReference type="GO" id="GO:0005886">
    <property type="term" value="C:plasma membrane"/>
    <property type="evidence" value="ECO:0007669"/>
    <property type="project" value="UniProtKB-SubCell"/>
</dbReference>
<evidence type="ECO:0000256" key="7">
    <source>
        <dbReference type="ARBA" id="ARBA00023136"/>
    </source>
</evidence>
<evidence type="ECO:0000256" key="5">
    <source>
        <dbReference type="ARBA" id="ARBA00022692"/>
    </source>
</evidence>
<feature type="transmembrane region" description="Helical" evidence="8">
    <location>
        <begin position="279"/>
        <end position="301"/>
    </location>
</feature>
<dbReference type="PANTHER" id="PTHR36838">
    <property type="entry name" value="AUXIN EFFLUX CARRIER FAMILY PROTEIN"/>
    <property type="match status" value="1"/>
</dbReference>
<dbReference type="GO" id="GO:0055085">
    <property type="term" value="P:transmembrane transport"/>
    <property type="evidence" value="ECO:0007669"/>
    <property type="project" value="InterPro"/>
</dbReference>
<evidence type="ECO:0000256" key="6">
    <source>
        <dbReference type="ARBA" id="ARBA00022989"/>
    </source>
</evidence>
<dbReference type="Gene3D" id="1.20.1530.20">
    <property type="match status" value="1"/>
</dbReference>
<comment type="subcellular location">
    <subcellularLocation>
        <location evidence="1">Cell membrane</location>
        <topology evidence="1">Multi-pass membrane protein</topology>
    </subcellularLocation>
</comment>
<evidence type="ECO:0000256" key="2">
    <source>
        <dbReference type="ARBA" id="ARBA00010145"/>
    </source>
</evidence>
<keyword evidence="6 8" id="KW-1133">Transmembrane helix</keyword>
<feature type="transmembrane region" description="Helical" evidence="8">
    <location>
        <begin position="219"/>
        <end position="240"/>
    </location>
</feature>
<name>A0A8J7UR64_METVO</name>
<reference evidence="9" key="1">
    <citation type="submission" date="2021-03" db="EMBL/GenBank/DDBJ databases">
        <title>Genomic Encyclopedia of Type Strains, Phase IV (KMG-V): Genome sequencing to study the core and pangenomes of soil and plant-associated prokaryotes.</title>
        <authorList>
            <person name="Whitman W."/>
        </authorList>
    </citation>
    <scope>NUCLEOTIDE SEQUENCE</scope>
    <source>
        <strain evidence="9">C4</strain>
    </source>
</reference>
<keyword evidence="5 8" id="KW-0812">Transmembrane</keyword>
<evidence type="ECO:0000256" key="4">
    <source>
        <dbReference type="ARBA" id="ARBA00022475"/>
    </source>
</evidence>
<dbReference type="PANTHER" id="PTHR36838:SF3">
    <property type="entry name" value="TRANSPORTER AUXIN EFFLUX CARRIER EC FAMILY"/>
    <property type="match status" value="1"/>
</dbReference>
<dbReference type="AlphaFoldDB" id="A0A8J7UR64"/>
<dbReference type="EMBL" id="JAGGMV010000002">
    <property type="protein sequence ID" value="MBP2201463.1"/>
    <property type="molecule type" value="Genomic_DNA"/>
</dbReference>
<accession>A0A8J7UR64</accession>
<evidence type="ECO:0000313" key="10">
    <source>
        <dbReference type="Proteomes" id="UP000740329"/>
    </source>
</evidence>
<keyword evidence="4" id="KW-1003">Cell membrane</keyword>
<feature type="transmembrane region" description="Helical" evidence="8">
    <location>
        <begin position="30"/>
        <end position="49"/>
    </location>
</feature>
<sequence length="304" mass="33067">MDIMIIIVALILVGYLAKVGKILNEDHILALNNIVIYMGIPSTIFLNILENVRVDQLSEFLKLPILVFLMSAFCIITSYYVGKALKMDNKSLGAFILLCTLGNTSFMGYPVINGFYGAEGLTRAIFWDMGSVIVIMGLGTYIGLKMSGAKKNVALEIMKFPPIVAGVFSTLLVILGFNLSYMPPIVIETLTYLSQATIALIMISLGLSLSPSALKFGMFYGLVASVIRLLLAPAFTFGASEFVLDNTLDRNVAVLQSGTSSAMMSLVFAIQYKLDIKMIASGCFITTVISIGTLTLFYHLLNII</sequence>
<keyword evidence="7 8" id="KW-0472">Membrane</keyword>
<feature type="transmembrane region" description="Helical" evidence="8">
    <location>
        <begin position="189"/>
        <end position="207"/>
    </location>
</feature>
<feature type="transmembrane region" description="Helical" evidence="8">
    <location>
        <begin position="61"/>
        <end position="80"/>
    </location>
</feature>